<dbReference type="EMBL" id="KV441469">
    <property type="protein sequence ID" value="OAG26425.1"/>
    <property type="molecule type" value="Genomic_DNA"/>
</dbReference>
<evidence type="ECO:0000313" key="1">
    <source>
        <dbReference type="EMBL" id="OAG26425.1"/>
    </source>
</evidence>
<keyword evidence="2" id="KW-1185">Reference proteome</keyword>
<dbReference type="KEGG" id="aalt:CC77DRAFT_1015719"/>
<proteinExistence type="predicted"/>
<sequence>MSSPRALLMPQSIESALSKGLRCKAKTIRCAGLCTTVRATRSIRAGRANLLILQTPHILVRVP</sequence>
<gene>
    <name evidence="1" type="ORF">CC77DRAFT_1015719</name>
</gene>
<reference evidence="1 2" key="1">
    <citation type="submission" date="2016-05" db="EMBL/GenBank/DDBJ databases">
        <title>Comparative analysis of secretome profiles of manganese(II)-oxidizing ascomycete fungi.</title>
        <authorList>
            <consortium name="DOE Joint Genome Institute"/>
            <person name="Zeiner C.A."/>
            <person name="Purvine S.O."/>
            <person name="Zink E.M."/>
            <person name="Wu S."/>
            <person name="Pasa-Tolic L."/>
            <person name="Chaput D.L."/>
            <person name="Haridas S."/>
            <person name="Grigoriev I.V."/>
            <person name="Santelli C.M."/>
            <person name="Hansel C.M."/>
        </authorList>
    </citation>
    <scope>NUCLEOTIDE SEQUENCE [LARGE SCALE GENOMIC DNA]</scope>
    <source>
        <strain evidence="1 2">SRC1lrK2f</strain>
    </source>
</reference>
<evidence type="ECO:0000313" key="2">
    <source>
        <dbReference type="Proteomes" id="UP000077248"/>
    </source>
</evidence>
<dbReference type="VEuPathDB" id="FungiDB:CC77DRAFT_1015719"/>
<name>A0A177E392_ALTAL</name>
<organism evidence="1 2">
    <name type="scientific">Alternaria alternata</name>
    <name type="common">Alternaria rot fungus</name>
    <name type="synonym">Torula alternata</name>
    <dbReference type="NCBI Taxonomy" id="5599"/>
    <lineage>
        <taxon>Eukaryota</taxon>
        <taxon>Fungi</taxon>
        <taxon>Dikarya</taxon>
        <taxon>Ascomycota</taxon>
        <taxon>Pezizomycotina</taxon>
        <taxon>Dothideomycetes</taxon>
        <taxon>Pleosporomycetidae</taxon>
        <taxon>Pleosporales</taxon>
        <taxon>Pleosporineae</taxon>
        <taxon>Pleosporaceae</taxon>
        <taxon>Alternaria</taxon>
        <taxon>Alternaria sect. Alternaria</taxon>
        <taxon>Alternaria alternata complex</taxon>
    </lineage>
</organism>
<accession>A0A177E392</accession>
<dbReference type="RefSeq" id="XP_018391846.1">
    <property type="nucleotide sequence ID" value="XM_018524080.1"/>
</dbReference>
<dbReference type="AlphaFoldDB" id="A0A177E392"/>
<protein>
    <submittedName>
        <fullName evidence="1">Uncharacterized protein</fullName>
    </submittedName>
</protein>
<dbReference type="GeneID" id="29109674"/>
<dbReference type="Proteomes" id="UP000077248">
    <property type="component" value="Unassembled WGS sequence"/>
</dbReference>